<evidence type="ECO:0000313" key="8">
    <source>
        <dbReference type="EMBL" id="KAH7567750.1"/>
    </source>
</evidence>
<gene>
    <name evidence="8" type="ORF">JRO89_XS07G0139800</name>
</gene>
<dbReference type="SUPFAM" id="SSF81338">
    <property type="entry name" value="Aquaporin-like"/>
    <property type="match status" value="1"/>
</dbReference>
<dbReference type="NCBIfam" id="TIGR00861">
    <property type="entry name" value="MIP"/>
    <property type="match status" value="1"/>
</dbReference>
<feature type="transmembrane region" description="Helical" evidence="7">
    <location>
        <begin position="166"/>
        <end position="187"/>
    </location>
</feature>
<evidence type="ECO:0000313" key="9">
    <source>
        <dbReference type="Proteomes" id="UP000827721"/>
    </source>
</evidence>
<feature type="transmembrane region" description="Helical" evidence="7">
    <location>
        <begin position="199"/>
        <end position="218"/>
    </location>
</feature>
<keyword evidence="9" id="KW-1185">Reference proteome</keyword>
<dbReference type="Pfam" id="PF00230">
    <property type="entry name" value="MIP"/>
    <property type="match status" value="1"/>
</dbReference>
<keyword evidence="3 6" id="KW-0812">Transmembrane</keyword>
<feature type="transmembrane region" description="Helical" evidence="7">
    <location>
        <begin position="238"/>
        <end position="259"/>
    </location>
</feature>
<reference evidence="8 9" key="1">
    <citation type="submission" date="2021-02" db="EMBL/GenBank/DDBJ databases">
        <title>Plant Genome Project.</title>
        <authorList>
            <person name="Zhang R.-G."/>
        </authorList>
    </citation>
    <scope>NUCLEOTIDE SEQUENCE [LARGE SCALE GENOMIC DNA]</scope>
    <source>
        <tissue evidence="8">Leaves</tissue>
    </source>
</reference>
<feature type="transmembrane region" description="Helical" evidence="7">
    <location>
        <begin position="51"/>
        <end position="71"/>
    </location>
</feature>
<dbReference type="InterPro" id="IPR023271">
    <property type="entry name" value="Aquaporin-like"/>
</dbReference>
<dbReference type="PANTHER" id="PTHR45724">
    <property type="entry name" value="AQUAPORIN NIP2-1"/>
    <property type="match status" value="1"/>
</dbReference>
<evidence type="ECO:0000256" key="4">
    <source>
        <dbReference type="ARBA" id="ARBA00022989"/>
    </source>
</evidence>
<evidence type="ECO:0000256" key="7">
    <source>
        <dbReference type="SAM" id="Phobius"/>
    </source>
</evidence>
<accession>A0ABQ8HTT8</accession>
<dbReference type="PRINTS" id="PR00783">
    <property type="entry name" value="MINTRINSICP"/>
</dbReference>
<dbReference type="InterPro" id="IPR000425">
    <property type="entry name" value="MIP"/>
</dbReference>
<comment type="subcellular location">
    <subcellularLocation>
        <location evidence="1">Membrane</location>
        <topology evidence="1">Multi-pass membrane protein</topology>
    </subcellularLocation>
</comment>
<dbReference type="EMBL" id="JAFEMO010000007">
    <property type="protein sequence ID" value="KAH7567750.1"/>
    <property type="molecule type" value="Genomic_DNA"/>
</dbReference>
<comment type="similarity">
    <text evidence="6">Belongs to the MIP/aquaporin (TC 1.A.8) family.</text>
</comment>
<organism evidence="8 9">
    <name type="scientific">Xanthoceras sorbifolium</name>
    <dbReference type="NCBI Taxonomy" id="99658"/>
    <lineage>
        <taxon>Eukaryota</taxon>
        <taxon>Viridiplantae</taxon>
        <taxon>Streptophyta</taxon>
        <taxon>Embryophyta</taxon>
        <taxon>Tracheophyta</taxon>
        <taxon>Spermatophyta</taxon>
        <taxon>Magnoliopsida</taxon>
        <taxon>eudicotyledons</taxon>
        <taxon>Gunneridae</taxon>
        <taxon>Pentapetalae</taxon>
        <taxon>rosids</taxon>
        <taxon>malvids</taxon>
        <taxon>Sapindales</taxon>
        <taxon>Sapindaceae</taxon>
        <taxon>Xanthoceroideae</taxon>
        <taxon>Xanthoceras</taxon>
    </lineage>
</organism>
<evidence type="ECO:0000256" key="3">
    <source>
        <dbReference type="ARBA" id="ARBA00022692"/>
    </source>
</evidence>
<keyword evidence="2 6" id="KW-0813">Transport</keyword>
<feature type="transmembrane region" description="Helical" evidence="7">
    <location>
        <begin position="77"/>
        <end position="97"/>
    </location>
</feature>
<dbReference type="Gene3D" id="1.20.1080.10">
    <property type="entry name" value="Glycerol uptake facilitator protein"/>
    <property type="match status" value="1"/>
</dbReference>
<dbReference type="CDD" id="cd00333">
    <property type="entry name" value="MIP"/>
    <property type="match status" value="1"/>
</dbReference>
<proteinExistence type="inferred from homology"/>
<sequence length="302" mass="33173">MTSTPSISIDFSPKHQFPTKQPIMEEAKAHHVRQWSLPVSVDTSPSYFQKIVAELMGTYILIFVGCGSALVDQIQKLTVVGIALVWGLVLMAMIYAVGHVSGAHFNPAVTIAFAASRKLPWRQSPMYVLAQLLGATLACLTLKVLFHDEENIHATTTQYSDATTDLEAITWEFIMTFILMFTICGVATDHRACKDFAGVAIGVTVLFNVMISGPITGASMNPARSIGPAVVSGVYKNLWVYIVSPIIGAMAATMVYSILRVPKPEMSEMPEMAYETKSITINFIYILIHRCTPYRGKLHPDP</sequence>
<keyword evidence="4 7" id="KW-1133">Transmembrane helix</keyword>
<evidence type="ECO:0000256" key="1">
    <source>
        <dbReference type="ARBA" id="ARBA00004141"/>
    </source>
</evidence>
<name>A0ABQ8HTT8_9ROSI</name>
<dbReference type="InterPro" id="IPR034294">
    <property type="entry name" value="Aquaporin_transptr"/>
</dbReference>
<protein>
    <submittedName>
        <fullName evidence="8">Uncharacterized protein</fullName>
    </submittedName>
</protein>
<dbReference type="Proteomes" id="UP000827721">
    <property type="component" value="Unassembled WGS sequence"/>
</dbReference>
<dbReference type="PROSITE" id="PS00221">
    <property type="entry name" value="MIP"/>
    <property type="match status" value="1"/>
</dbReference>
<evidence type="ECO:0000256" key="6">
    <source>
        <dbReference type="RuleBase" id="RU000477"/>
    </source>
</evidence>
<dbReference type="InterPro" id="IPR022357">
    <property type="entry name" value="MIP_CS"/>
</dbReference>
<evidence type="ECO:0000256" key="2">
    <source>
        <dbReference type="ARBA" id="ARBA00022448"/>
    </source>
</evidence>
<comment type="caution">
    <text evidence="8">The sequence shown here is derived from an EMBL/GenBank/DDBJ whole genome shotgun (WGS) entry which is preliminary data.</text>
</comment>
<dbReference type="PANTHER" id="PTHR45724:SF21">
    <property type="entry name" value="MAJOR INTRINSIC PROTEIN"/>
    <property type="match status" value="1"/>
</dbReference>
<keyword evidence="5 7" id="KW-0472">Membrane</keyword>
<evidence type="ECO:0000256" key="5">
    <source>
        <dbReference type="ARBA" id="ARBA00023136"/>
    </source>
</evidence>